<evidence type="ECO:0000256" key="6">
    <source>
        <dbReference type="SAM" id="SignalP"/>
    </source>
</evidence>
<dbReference type="GO" id="GO:0009253">
    <property type="term" value="P:peptidoglycan catabolic process"/>
    <property type="evidence" value="ECO:0007669"/>
    <property type="project" value="InterPro"/>
</dbReference>
<keyword evidence="6" id="KW-0732">Signal</keyword>
<dbReference type="PROSITE" id="PS51257">
    <property type="entry name" value="PROKAR_LIPOPROTEIN"/>
    <property type="match status" value="1"/>
</dbReference>
<dbReference type="Pfam" id="PF01471">
    <property type="entry name" value="PG_binding_1"/>
    <property type="match status" value="1"/>
</dbReference>
<keyword evidence="4" id="KW-0378">Hydrolase</keyword>
<reference evidence="9 10" key="2">
    <citation type="journal article" date="2020" name="Front. Microbiol.">
        <title>Genetic Organization of the aprX-lipA2 Operon Affects the Proteolytic Potential of Pseudomonas Species in Milk.</title>
        <authorList>
            <person name="Maier C."/>
            <person name="Huptas C."/>
            <person name="von Neubeck M."/>
            <person name="Scherer S."/>
            <person name="Wenning M."/>
            <person name="Lucking G."/>
        </authorList>
    </citation>
    <scope>NUCLEOTIDE SEQUENCE [LARGE SCALE GENOMIC DNA]</scope>
    <source>
        <strain evidence="9 10">G4779</strain>
    </source>
</reference>
<dbReference type="InterPro" id="IPR036505">
    <property type="entry name" value="Amidase/PGRP_sf"/>
</dbReference>
<dbReference type="Proteomes" id="UP000542111">
    <property type="component" value="Unassembled WGS sequence"/>
</dbReference>
<dbReference type="PANTHER" id="PTHR30417:SF1">
    <property type="entry name" value="N-ACETYLMURAMOYL-L-ALANINE AMIDASE AMID"/>
    <property type="match status" value="1"/>
</dbReference>
<comment type="similarity">
    <text evidence="2">Belongs to the N-acetylmuramoyl-L-alanine amidase 2 family.</text>
</comment>
<dbReference type="GO" id="GO:0009254">
    <property type="term" value="P:peptidoglycan turnover"/>
    <property type="evidence" value="ECO:0007669"/>
    <property type="project" value="TreeGrafter"/>
</dbReference>
<sequence>MKFLVIALVLLTLGGCASGPRLDTSHPSANFDNRVQFVVLHYTATNLQGSLALLTKGQVSSHYLIGDDASATIYKLVDEGKRAWHAGESEWMGRTWLNSSSIGIEIVNPGYRDTPTGRVWYPYSEAQVRSLVALLKDISQRNRINPKFIIGHSDIAPGRKLDPGPLFPWKRLADEGLGIWPEAQAVARYQAQYAAQLPSITWFQEALTRLGYATPQTGELDVATRRVLAAFQMRFRPALFDGTPDAQSAAILQALNERKR</sequence>
<evidence type="ECO:0000256" key="5">
    <source>
        <dbReference type="ARBA" id="ARBA00023316"/>
    </source>
</evidence>
<dbReference type="CDD" id="cd06583">
    <property type="entry name" value="PGRP"/>
    <property type="match status" value="1"/>
</dbReference>
<dbReference type="InterPro" id="IPR036365">
    <property type="entry name" value="PGBD-like_sf"/>
</dbReference>
<evidence type="ECO:0000313" key="9">
    <source>
        <dbReference type="EMBL" id="NNA95589.1"/>
    </source>
</evidence>
<dbReference type="SUPFAM" id="SSF55846">
    <property type="entry name" value="N-acetylmuramoyl-L-alanine amidase-like"/>
    <property type="match status" value="1"/>
</dbReference>
<evidence type="ECO:0000313" key="11">
    <source>
        <dbReference type="Proteomes" id="UP000814003"/>
    </source>
</evidence>
<proteinExistence type="inferred from homology"/>
<dbReference type="InterPro" id="IPR051206">
    <property type="entry name" value="NAMLAA_amidase_2"/>
</dbReference>
<keyword evidence="11" id="KW-1185">Reference proteome</keyword>
<feature type="signal peptide" evidence="6">
    <location>
        <begin position="1"/>
        <end position="17"/>
    </location>
</feature>
<dbReference type="FunFam" id="3.40.80.10:FF:000003">
    <property type="entry name" value="N-acetylmuramoyl-L-alanine amidase"/>
    <property type="match status" value="1"/>
</dbReference>
<comment type="catalytic activity">
    <reaction evidence="1">
        <text>Hydrolyzes the link between N-acetylmuramoyl residues and L-amino acid residues in certain cell-wall glycopeptides.</text>
        <dbReference type="EC" id="3.5.1.28"/>
    </reaction>
</comment>
<evidence type="ECO:0000256" key="1">
    <source>
        <dbReference type="ARBA" id="ARBA00001561"/>
    </source>
</evidence>
<reference evidence="8 11" key="1">
    <citation type="submission" date="2019-11" db="EMBL/GenBank/DDBJ databases">
        <title>Epiphytic Pseudomonas syringae from cherry orchards.</title>
        <authorList>
            <person name="Hulin M.T."/>
        </authorList>
    </citation>
    <scope>NUCLEOTIDE SEQUENCE [LARGE SCALE GENOMIC DNA]</scope>
    <source>
        <strain evidence="8 11">PA-6-5B</strain>
    </source>
</reference>
<dbReference type="SUPFAM" id="SSF47090">
    <property type="entry name" value="PGBD-like"/>
    <property type="match status" value="1"/>
</dbReference>
<dbReference type="GO" id="GO:0019867">
    <property type="term" value="C:outer membrane"/>
    <property type="evidence" value="ECO:0007669"/>
    <property type="project" value="TreeGrafter"/>
</dbReference>
<name>A0A7Y1MNZ8_9PSED</name>
<dbReference type="InterPro" id="IPR002502">
    <property type="entry name" value="Amidase_domain"/>
</dbReference>
<dbReference type="GO" id="GO:0071555">
    <property type="term" value="P:cell wall organization"/>
    <property type="evidence" value="ECO:0007669"/>
    <property type="project" value="UniProtKB-KW"/>
</dbReference>
<organism evidence="9 10">
    <name type="scientific">Pseudomonas gessardii</name>
    <dbReference type="NCBI Taxonomy" id="78544"/>
    <lineage>
        <taxon>Bacteria</taxon>
        <taxon>Pseudomonadati</taxon>
        <taxon>Pseudomonadota</taxon>
        <taxon>Gammaproteobacteria</taxon>
        <taxon>Pseudomonadales</taxon>
        <taxon>Pseudomonadaceae</taxon>
        <taxon>Pseudomonas</taxon>
    </lineage>
</organism>
<feature type="chain" id="PRO_5030901047" description="N-acetylmuramoyl-L-alanine amidase" evidence="6">
    <location>
        <begin position="18"/>
        <end position="260"/>
    </location>
</feature>
<dbReference type="SMART" id="SM00644">
    <property type="entry name" value="Ami_2"/>
    <property type="match status" value="1"/>
</dbReference>
<protein>
    <recommendedName>
        <fullName evidence="3">N-acetylmuramoyl-L-alanine amidase</fullName>
        <ecNumber evidence="3">3.5.1.28</ecNumber>
    </recommendedName>
</protein>
<dbReference type="EMBL" id="JAAQYP010000013">
    <property type="protein sequence ID" value="NNA95589.1"/>
    <property type="molecule type" value="Genomic_DNA"/>
</dbReference>
<dbReference type="InterPro" id="IPR002477">
    <property type="entry name" value="Peptidoglycan-bd-like"/>
</dbReference>
<dbReference type="GO" id="GO:0008745">
    <property type="term" value="F:N-acetylmuramoyl-L-alanine amidase activity"/>
    <property type="evidence" value="ECO:0007669"/>
    <property type="project" value="UniProtKB-EC"/>
</dbReference>
<dbReference type="Pfam" id="PF01510">
    <property type="entry name" value="Amidase_2"/>
    <property type="match status" value="1"/>
</dbReference>
<dbReference type="InterPro" id="IPR036366">
    <property type="entry name" value="PGBDSf"/>
</dbReference>
<dbReference type="RefSeq" id="WP_099169549.1">
    <property type="nucleotide sequence ID" value="NZ_JAAQYN010000013.1"/>
</dbReference>
<evidence type="ECO:0000256" key="3">
    <source>
        <dbReference type="ARBA" id="ARBA00011901"/>
    </source>
</evidence>
<keyword evidence="5" id="KW-0961">Cell wall biogenesis/degradation</keyword>
<dbReference type="EMBL" id="WKED01000017">
    <property type="protein sequence ID" value="MCF5107594.1"/>
    <property type="molecule type" value="Genomic_DNA"/>
</dbReference>
<dbReference type="Gene3D" id="3.40.80.10">
    <property type="entry name" value="Peptidoglycan recognition protein-like"/>
    <property type="match status" value="1"/>
</dbReference>
<evidence type="ECO:0000256" key="2">
    <source>
        <dbReference type="ARBA" id="ARBA00007553"/>
    </source>
</evidence>
<comment type="caution">
    <text evidence="9">The sequence shown here is derived from an EMBL/GenBank/DDBJ whole genome shotgun (WGS) entry which is preliminary data.</text>
</comment>
<dbReference type="EC" id="3.5.1.28" evidence="3"/>
<feature type="domain" description="N-acetylmuramoyl-L-alanine amidase" evidence="7">
    <location>
        <begin position="24"/>
        <end position="164"/>
    </location>
</feature>
<dbReference type="PANTHER" id="PTHR30417">
    <property type="entry name" value="N-ACETYLMURAMOYL-L-ALANINE AMIDASE AMID"/>
    <property type="match status" value="1"/>
</dbReference>
<evidence type="ECO:0000259" key="7">
    <source>
        <dbReference type="SMART" id="SM00644"/>
    </source>
</evidence>
<evidence type="ECO:0000256" key="4">
    <source>
        <dbReference type="ARBA" id="ARBA00022801"/>
    </source>
</evidence>
<dbReference type="AlphaFoldDB" id="A0A7Y1MNZ8"/>
<evidence type="ECO:0000313" key="8">
    <source>
        <dbReference type="EMBL" id="MCF5107594.1"/>
    </source>
</evidence>
<dbReference type="Gene3D" id="1.10.101.10">
    <property type="entry name" value="PGBD-like superfamily/PGBD"/>
    <property type="match status" value="1"/>
</dbReference>
<dbReference type="Proteomes" id="UP000814003">
    <property type="component" value="Unassembled WGS sequence"/>
</dbReference>
<gene>
    <name evidence="8" type="ORF">GIW56_12145</name>
    <name evidence="9" type="ORF">HBO33_10450</name>
</gene>
<evidence type="ECO:0000313" key="10">
    <source>
        <dbReference type="Proteomes" id="UP000542111"/>
    </source>
</evidence>
<accession>A0A7Y1MNZ8</accession>